<dbReference type="EMBL" id="CP069213">
    <property type="protein sequence ID" value="QRH03473.1"/>
    <property type="molecule type" value="Genomic_DNA"/>
</dbReference>
<dbReference type="Gene3D" id="2.60.40.10">
    <property type="entry name" value="Immunoglobulins"/>
    <property type="match status" value="1"/>
</dbReference>
<name>A0ABX7G8A9_9GAMM</name>
<dbReference type="Pfam" id="PF22352">
    <property type="entry name" value="K319L-like_PKD"/>
    <property type="match status" value="1"/>
</dbReference>
<reference evidence="2 3" key="1">
    <citation type="journal article" date="2012" name="Antonie Van Leeuwenhoek">
        <title>Shewanella litorisediminis sp. nov., a gammaproteobacterium isolated from a tidal flat sediment.</title>
        <authorList>
            <person name="Lee M.H."/>
            <person name="Yoon J.H."/>
        </authorList>
    </citation>
    <scope>NUCLEOTIDE SEQUENCE [LARGE SCALE GENOMIC DNA]</scope>
    <source>
        <strain evidence="2 3">SMK1-12</strain>
    </source>
</reference>
<feature type="chain" id="PRO_5045815908" evidence="1">
    <location>
        <begin position="21"/>
        <end position="683"/>
    </location>
</feature>
<dbReference type="InterPro" id="IPR013783">
    <property type="entry name" value="Ig-like_fold"/>
</dbReference>
<accession>A0ABX7G8A9</accession>
<evidence type="ECO:0000313" key="3">
    <source>
        <dbReference type="Proteomes" id="UP000596252"/>
    </source>
</evidence>
<evidence type="ECO:0000256" key="1">
    <source>
        <dbReference type="SAM" id="SignalP"/>
    </source>
</evidence>
<keyword evidence="1" id="KW-0732">Signal</keyword>
<dbReference type="RefSeq" id="WP_203327022.1">
    <property type="nucleotide sequence ID" value="NZ_CP069213.1"/>
</dbReference>
<dbReference type="Proteomes" id="UP000596252">
    <property type="component" value="Chromosome"/>
</dbReference>
<dbReference type="PROSITE" id="PS51257">
    <property type="entry name" value="PROKAR_LIPOPROTEIN"/>
    <property type="match status" value="1"/>
</dbReference>
<evidence type="ECO:0000313" key="2">
    <source>
        <dbReference type="EMBL" id="QRH03473.1"/>
    </source>
</evidence>
<sequence length="683" mass="74411">MRKVIQAAPVLLICTMLVVAGCGGGENRENTNHGISFDIGTDIQLKEGQTTALKPRVNNEQPGYSYLWRQISGPEVYISNLNQKHIQVTAPALDEDAVAEIALTITDANGNAATDSIHIFLKANRSPIVSAVDVLLTEKSSALLKIDAQDVDGEIASIEWNQISGPALQYASTNTSELSVQVPAVSKVEFASFSITVMDEDGDIKRVEHSYRIEPLWQEVSVGGVLAAKKMVGAEIIAAVDDQTFRTQADENGNYTLRLKIDDDAVNDLALIRAISTQKTGMELWTSIPSLGSLDTTAPVNLTAYSTAILALATRVNGGIVPKSRLALKTAELMLTPVEAVLAAVSIAAYAEQDVVGLPPGQFSVFGAVVNTESFRRYSDDLQAAVPELLTHLEKVLPAQGWGKINLNANELLSGLRLTTSGLNSPADKYTRYYLFHPQSQAQIADENFAFKANWAILSGSVQTQSILDETPALRLKIDHPDLSLTEDQLIILRAHGVLSLDVKLTLLAERLTKLSMGASRNLFLRVKQKVYDIQPVILGGELMDFSPVEIETQDYAWGSPLNSQTISISGQQMQAEWRMPMYSPSEDIEHSKFQQQHVSLDSDGMGYSFTSGDTFYWDVGSNISSNTYVVLRFSNGYTMAMGLLDETSNGFNADVFVHSENGQWLAATSGVLELIQPGLIRH</sequence>
<proteinExistence type="predicted"/>
<feature type="signal peptide" evidence="1">
    <location>
        <begin position="1"/>
        <end position="20"/>
    </location>
</feature>
<gene>
    <name evidence="2" type="ORF">JQC75_08910</name>
</gene>
<protein>
    <submittedName>
        <fullName evidence="2">Uncharacterized protein</fullName>
    </submittedName>
</protein>
<dbReference type="Gene3D" id="2.60.40.3010">
    <property type="match status" value="1"/>
</dbReference>
<organism evidence="2 3">
    <name type="scientific">Shewanella litorisediminis</name>
    <dbReference type="NCBI Taxonomy" id="1173586"/>
    <lineage>
        <taxon>Bacteria</taxon>
        <taxon>Pseudomonadati</taxon>
        <taxon>Pseudomonadota</taxon>
        <taxon>Gammaproteobacteria</taxon>
        <taxon>Alteromonadales</taxon>
        <taxon>Shewanellaceae</taxon>
        <taxon>Shewanella</taxon>
    </lineage>
</organism>
<keyword evidence="3" id="KW-1185">Reference proteome</keyword>